<dbReference type="CDD" id="cd01065">
    <property type="entry name" value="NAD_bind_Shikimate_DH"/>
    <property type="match status" value="1"/>
</dbReference>
<dbReference type="InterPro" id="IPR036291">
    <property type="entry name" value="NAD(P)-bd_dom_sf"/>
</dbReference>
<evidence type="ECO:0000256" key="2">
    <source>
        <dbReference type="ARBA" id="ARBA00012962"/>
    </source>
</evidence>
<evidence type="ECO:0000259" key="8">
    <source>
        <dbReference type="Pfam" id="PF08501"/>
    </source>
</evidence>
<dbReference type="GO" id="GO:0009073">
    <property type="term" value="P:aromatic amino acid family biosynthetic process"/>
    <property type="evidence" value="ECO:0007669"/>
    <property type="project" value="UniProtKB-KW"/>
</dbReference>
<feature type="binding site" evidence="7">
    <location>
        <position position="61"/>
    </location>
    <ligand>
        <name>shikimate</name>
        <dbReference type="ChEBI" id="CHEBI:36208"/>
    </ligand>
</feature>
<evidence type="ECO:0000256" key="6">
    <source>
        <dbReference type="ARBA" id="ARBA00023141"/>
    </source>
</evidence>
<comment type="pathway">
    <text evidence="1 7">Metabolic intermediate biosynthesis; chorismate biosynthesis; chorismate from D-erythrose 4-phosphate and phosphoenolpyruvate: step 4/7.</text>
</comment>
<name>A0A410DY56_9CLOT</name>
<dbReference type="RefSeq" id="WP_128214680.1">
    <property type="nucleotide sequence ID" value="NZ_CP025746.1"/>
</dbReference>
<evidence type="ECO:0000256" key="7">
    <source>
        <dbReference type="HAMAP-Rule" id="MF_00222"/>
    </source>
</evidence>
<dbReference type="OrthoDB" id="9792692at2"/>
<comment type="function">
    <text evidence="7">Involved in the biosynthesis of the chorismate, which leads to the biosynthesis of aromatic amino acids. Catalyzes the reversible NADPH linked reduction of 3-dehydroshikimate (DHSA) to yield shikimate (SA).</text>
</comment>
<feature type="binding site" evidence="7">
    <location>
        <position position="86"/>
    </location>
    <ligand>
        <name>shikimate</name>
        <dbReference type="ChEBI" id="CHEBI:36208"/>
    </ligand>
</feature>
<feature type="binding site" evidence="7">
    <location>
        <begin position="14"/>
        <end position="16"/>
    </location>
    <ligand>
        <name>shikimate</name>
        <dbReference type="ChEBI" id="CHEBI:36208"/>
    </ligand>
</feature>
<keyword evidence="4 7" id="KW-0521">NADP</keyword>
<comment type="similarity">
    <text evidence="7">Belongs to the shikimate dehydrogenase family.</text>
</comment>
<dbReference type="GO" id="GO:0004764">
    <property type="term" value="F:shikimate 3-dehydrogenase (NADP+) activity"/>
    <property type="evidence" value="ECO:0007669"/>
    <property type="project" value="UniProtKB-UniRule"/>
</dbReference>
<dbReference type="HAMAP" id="MF_00222">
    <property type="entry name" value="Shikimate_DH_AroE"/>
    <property type="match status" value="1"/>
</dbReference>
<dbReference type="UniPathway" id="UPA00053">
    <property type="reaction ID" value="UER00087"/>
</dbReference>
<protein>
    <recommendedName>
        <fullName evidence="2 7">Shikimate dehydrogenase (NADP(+))</fullName>
        <shortName evidence="7">SDH</shortName>
        <ecNumber evidence="2 7">1.1.1.25</ecNumber>
    </recommendedName>
</protein>
<evidence type="ECO:0000313" key="9">
    <source>
        <dbReference type="EMBL" id="QAA33960.1"/>
    </source>
</evidence>
<feature type="binding site" evidence="7">
    <location>
        <position position="210"/>
    </location>
    <ligand>
        <name>NADP(+)</name>
        <dbReference type="ChEBI" id="CHEBI:58349"/>
    </ligand>
</feature>
<dbReference type="GO" id="GO:0008652">
    <property type="term" value="P:amino acid biosynthetic process"/>
    <property type="evidence" value="ECO:0007669"/>
    <property type="project" value="UniProtKB-KW"/>
</dbReference>
<dbReference type="GO" id="GO:0019632">
    <property type="term" value="P:shikimate metabolic process"/>
    <property type="evidence" value="ECO:0007669"/>
    <property type="project" value="InterPro"/>
</dbReference>
<dbReference type="SUPFAM" id="SSF53223">
    <property type="entry name" value="Aminoacid dehydrogenase-like, N-terminal domain"/>
    <property type="match status" value="1"/>
</dbReference>
<proteinExistence type="inferred from homology"/>
<keyword evidence="6 7" id="KW-0057">Aromatic amino acid biosynthesis</keyword>
<dbReference type="Pfam" id="PF08501">
    <property type="entry name" value="Shikimate_dh_N"/>
    <property type="match status" value="1"/>
</dbReference>
<feature type="binding site" evidence="7">
    <location>
        <position position="212"/>
    </location>
    <ligand>
        <name>shikimate</name>
        <dbReference type="ChEBI" id="CHEBI:36208"/>
    </ligand>
</feature>
<dbReference type="InterPro" id="IPR046346">
    <property type="entry name" value="Aminoacid_DH-like_N_sf"/>
</dbReference>
<dbReference type="SUPFAM" id="SSF51735">
    <property type="entry name" value="NAD(P)-binding Rossmann-fold domains"/>
    <property type="match status" value="1"/>
</dbReference>
<dbReference type="PANTHER" id="PTHR21089">
    <property type="entry name" value="SHIKIMATE DEHYDROGENASE"/>
    <property type="match status" value="1"/>
</dbReference>
<comment type="subunit">
    <text evidence="7">Homodimer.</text>
</comment>
<feature type="active site" description="Proton acceptor" evidence="7">
    <location>
        <position position="65"/>
    </location>
</feature>
<dbReference type="Gene3D" id="3.40.50.10860">
    <property type="entry name" value="Leucine Dehydrogenase, chain A, domain 1"/>
    <property type="match status" value="1"/>
</dbReference>
<evidence type="ECO:0000256" key="1">
    <source>
        <dbReference type="ARBA" id="ARBA00004871"/>
    </source>
</evidence>
<gene>
    <name evidence="7 9" type="primary">aroE</name>
    <name evidence="9" type="ORF">C1I91_21320</name>
</gene>
<evidence type="ECO:0000256" key="4">
    <source>
        <dbReference type="ARBA" id="ARBA00022857"/>
    </source>
</evidence>
<comment type="caution">
    <text evidence="7">Lacks conserved residue(s) required for the propagation of feature annotation.</text>
</comment>
<dbReference type="GO" id="GO:0009423">
    <property type="term" value="P:chorismate biosynthetic process"/>
    <property type="evidence" value="ECO:0007669"/>
    <property type="project" value="UniProtKB-UniRule"/>
</dbReference>
<feature type="domain" description="Shikimate dehydrogenase substrate binding N-terminal" evidence="8">
    <location>
        <begin position="6"/>
        <end position="88"/>
    </location>
</feature>
<accession>A0A410DY56</accession>
<dbReference type="InterPro" id="IPR011342">
    <property type="entry name" value="Shikimate_DH"/>
</dbReference>
<dbReference type="EC" id="1.1.1.25" evidence="2 7"/>
<feature type="binding site" evidence="7">
    <location>
        <position position="240"/>
    </location>
    <ligand>
        <name>shikimate</name>
        <dbReference type="ChEBI" id="CHEBI:36208"/>
    </ligand>
</feature>
<feature type="binding site" evidence="7">
    <location>
        <position position="77"/>
    </location>
    <ligand>
        <name>NADP(+)</name>
        <dbReference type="ChEBI" id="CHEBI:58349"/>
    </ligand>
</feature>
<dbReference type="InterPro" id="IPR013708">
    <property type="entry name" value="Shikimate_DH-bd_N"/>
</dbReference>
<dbReference type="AlphaFoldDB" id="A0A410DY56"/>
<evidence type="ECO:0000256" key="5">
    <source>
        <dbReference type="ARBA" id="ARBA00023002"/>
    </source>
</evidence>
<organism evidence="9 10">
    <name type="scientific">Clostridium manihotivorum</name>
    <dbReference type="NCBI Taxonomy" id="2320868"/>
    <lineage>
        <taxon>Bacteria</taxon>
        <taxon>Bacillati</taxon>
        <taxon>Bacillota</taxon>
        <taxon>Clostridia</taxon>
        <taxon>Eubacteriales</taxon>
        <taxon>Clostridiaceae</taxon>
        <taxon>Clostridium</taxon>
    </lineage>
</organism>
<evidence type="ECO:0000313" key="10">
    <source>
        <dbReference type="Proteomes" id="UP000286268"/>
    </source>
</evidence>
<dbReference type="NCBIfam" id="TIGR00507">
    <property type="entry name" value="aroE"/>
    <property type="match status" value="1"/>
</dbReference>
<comment type="catalytic activity">
    <reaction evidence="7">
        <text>shikimate + NADP(+) = 3-dehydroshikimate + NADPH + H(+)</text>
        <dbReference type="Rhea" id="RHEA:17737"/>
        <dbReference type="ChEBI" id="CHEBI:15378"/>
        <dbReference type="ChEBI" id="CHEBI:16630"/>
        <dbReference type="ChEBI" id="CHEBI:36208"/>
        <dbReference type="ChEBI" id="CHEBI:57783"/>
        <dbReference type="ChEBI" id="CHEBI:58349"/>
        <dbReference type="EC" id="1.1.1.25"/>
    </reaction>
</comment>
<dbReference type="Proteomes" id="UP000286268">
    <property type="component" value="Chromosome"/>
</dbReference>
<dbReference type="InterPro" id="IPR022893">
    <property type="entry name" value="Shikimate_DH_fam"/>
</dbReference>
<dbReference type="GO" id="GO:0005829">
    <property type="term" value="C:cytosol"/>
    <property type="evidence" value="ECO:0007669"/>
    <property type="project" value="TreeGrafter"/>
</dbReference>
<dbReference type="KEGG" id="cmah:C1I91_21320"/>
<feature type="binding site" evidence="7">
    <location>
        <position position="233"/>
    </location>
    <ligand>
        <name>NADP(+)</name>
        <dbReference type="ChEBI" id="CHEBI:58349"/>
    </ligand>
</feature>
<evidence type="ECO:0000256" key="3">
    <source>
        <dbReference type="ARBA" id="ARBA00022605"/>
    </source>
</evidence>
<dbReference type="EMBL" id="CP025746">
    <property type="protein sequence ID" value="QAA33960.1"/>
    <property type="molecule type" value="Genomic_DNA"/>
</dbReference>
<reference evidence="9 10" key="1">
    <citation type="submission" date="2018-01" db="EMBL/GenBank/DDBJ databases">
        <title>Genome Sequencing and Assembly of Anaerobacter polyendosporus strain CT4.</title>
        <authorList>
            <person name="Tachaapaikoon C."/>
            <person name="Sutheeworapong S."/>
            <person name="Jenjaroenpun P."/>
            <person name="Wongsurawat T."/>
            <person name="Nookeaw I."/>
            <person name="Cheawchanlertfa P."/>
            <person name="Kosugi A."/>
            <person name="Cheevadhanarak S."/>
            <person name="Ratanakhanokchai K."/>
        </authorList>
    </citation>
    <scope>NUCLEOTIDE SEQUENCE [LARGE SCALE GENOMIC DNA]</scope>
    <source>
        <strain evidence="9 10">CT4</strain>
    </source>
</reference>
<keyword evidence="5 7" id="KW-0560">Oxidoreductase</keyword>
<dbReference type="GO" id="GO:0050661">
    <property type="term" value="F:NADP binding"/>
    <property type="evidence" value="ECO:0007669"/>
    <property type="project" value="InterPro"/>
</dbReference>
<dbReference type="PANTHER" id="PTHR21089:SF1">
    <property type="entry name" value="BIFUNCTIONAL 3-DEHYDROQUINATE DEHYDRATASE_SHIKIMATE DEHYDROGENASE, CHLOROPLASTIC"/>
    <property type="match status" value="1"/>
</dbReference>
<keyword evidence="10" id="KW-1185">Reference proteome</keyword>
<sequence length="271" mass="30093">MNAFGLIGERLGHSLSPQIHKKVFEKLNLNASFSLYEIKPENIGGAVQALKVLGIKGVNVTIPYKEILMEQLDAISEEAKGIGAINTIKIEQDKTIGYNTDYFGFGELLIRNEVQVEGKTFAVLGTGGASKAVVQYIKDKRAGKIYIVSRDKAAAFIKYPEYNCISYSELEKLEDIEVIINTTPVGMYPKVGFSPIGDTVIQKCNTVVDIVYNPLETELLKRAKASGKKTVDGLYMLIAQGIKAEEIWLERELSYDIGEELYEELSKLINK</sequence>
<dbReference type="Gene3D" id="3.40.50.720">
    <property type="entry name" value="NAD(P)-binding Rossmann-like Domain"/>
    <property type="match status" value="1"/>
</dbReference>
<keyword evidence="3 7" id="KW-0028">Amino-acid biosynthesis</keyword>
<feature type="binding site" evidence="7">
    <location>
        <position position="101"/>
    </location>
    <ligand>
        <name>shikimate</name>
        <dbReference type="ChEBI" id="CHEBI:36208"/>
    </ligand>
</feature>